<evidence type="ECO:0000256" key="7">
    <source>
        <dbReference type="RuleBase" id="RU366058"/>
    </source>
</evidence>
<dbReference type="EMBL" id="FTNT01000003">
    <property type="protein sequence ID" value="SIR88779.1"/>
    <property type="molecule type" value="Genomic_DNA"/>
</dbReference>
<gene>
    <name evidence="9" type="ORF">SAMN05445060_1424</name>
</gene>
<evidence type="ECO:0000313" key="9">
    <source>
        <dbReference type="EMBL" id="SIR88779.1"/>
    </source>
</evidence>
<feature type="transmembrane region" description="Helical" evidence="7">
    <location>
        <begin position="80"/>
        <end position="104"/>
    </location>
</feature>
<evidence type="ECO:0000256" key="3">
    <source>
        <dbReference type="ARBA" id="ARBA00022475"/>
    </source>
</evidence>
<evidence type="ECO:0000256" key="2">
    <source>
        <dbReference type="ARBA" id="ARBA00008640"/>
    </source>
</evidence>
<comment type="similarity">
    <text evidence="2 7">Belongs to the TVP38/TMEM64 family.</text>
</comment>
<sequence>MLEDVTTPPDRTLLRAAIGGLVVLVVIGATYFLPIPSVGALRTWADSVGPGFVILFFVAYTLVTVAPVPRTAFTVSSGVLFGPMVGFTGAMIASTVAALLAFAISRRLGRRRVQGFLQRPIIATIEDRLRRRGWLAVGSLRLIAACPFSVVNYCAGLSAVRWRPYLLGTVVGMAPGTASVVFLGDALTGRPEPIMMVFTVVFFVLGLTGLAVDLHLDRHRGASGDPNRVAAVTGSHQPLELDSAE</sequence>
<evidence type="ECO:0000313" key="10">
    <source>
        <dbReference type="Proteomes" id="UP000186218"/>
    </source>
</evidence>
<evidence type="ECO:0000256" key="4">
    <source>
        <dbReference type="ARBA" id="ARBA00022692"/>
    </source>
</evidence>
<dbReference type="InterPro" id="IPR032816">
    <property type="entry name" value="VTT_dom"/>
</dbReference>
<evidence type="ECO:0000256" key="1">
    <source>
        <dbReference type="ARBA" id="ARBA00004651"/>
    </source>
</evidence>
<dbReference type="Pfam" id="PF09335">
    <property type="entry name" value="VTT_dom"/>
    <property type="match status" value="1"/>
</dbReference>
<dbReference type="OrthoDB" id="5242213at2"/>
<keyword evidence="10" id="KW-1185">Reference proteome</keyword>
<comment type="subcellular location">
    <subcellularLocation>
        <location evidence="1 7">Cell membrane</location>
        <topology evidence="1 7">Multi-pass membrane protein</topology>
    </subcellularLocation>
</comment>
<dbReference type="AlphaFoldDB" id="A0A1N7EL60"/>
<dbReference type="STRING" id="1344003.SAMN05445060_1424"/>
<dbReference type="InterPro" id="IPR015414">
    <property type="entry name" value="TMEM64"/>
</dbReference>
<keyword evidence="5 7" id="KW-1133">Transmembrane helix</keyword>
<dbReference type="PANTHER" id="PTHR12677">
    <property type="entry name" value="GOLGI APPARATUS MEMBRANE PROTEIN TVP38-RELATED"/>
    <property type="match status" value="1"/>
</dbReference>
<reference evidence="9 10" key="1">
    <citation type="submission" date="2017-01" db="EMBL/GenBank/DDBJ databases">
        <authorList>
            <person name="Mah S.A."/>
            <person name="Swanson W.J."/>
            <person name="Moy G.W."/>
            <person name="Vacquier V.D."/>
        </authorList>
    </citation>
    <scope>NUCLEOTIDE SEQUENCE [LARGE SCALE GENOMIC DNA]</scope>
    <source>
        <strain evidence="9 10">CPCC 203464</strain>
    </source>
</reference>
<protein>
    <recommendedName>
        <fullName evidence="7">TVP38/TMEM64 family membrane protein</fullName>
    </recommendedName>
</protein>
<dbReference type="GO" id="GO:0005886">
    <property type="term" value="C:plasma membrane"/>
    <property type="evidence" value="ECO:0007669"/>
    <property type="project" value="UniProtKB-SubCell"/>
</dbReference>
<accession>A0A1N7EL60</accession>
<feature type="transmembrane region" description="Helical" evidence="7">
    <location>
        <begin position="165"/>
        <end position="187"/>
    </location>
</feature>
<feature type="domain" description="VTT" evidence="8">
    <location>
        <begin position="68"/>
        <end position="185"/>
    </location>
</feature>
<feature type="transmembrane region" description="Helical" evidence="7">
    <location>
        <begin position="134"/>
        <end position="153"/>
    </location>
</feature>
<feature type="transmembrane region" description="Helical" evidence="7">
    <location>
        <begin position="194"/>
        <end position="212"/>
    </location>
</feature>
<feature type="transmembrane region" description="Helical" evidence="7">
    <location>
        <begin position="47"/>
        <end position="68"/>
    </location>
</feature>
<keyword evidence="6 7" id="KW-0472">Membrane</keyword>
<dbReference type="PANTHER" id="PTHR12677:SF59">
    <property type="entry name" value="GOLGI APPARATUS MEMBRANE PROTEIN TVP38-RELATED"/>
    <property type="match status" value="1"/>
</dbReference>
<keyword evidence="3 7" id="KW-1003">Cell membrane</keyword>
<evidence type="ECO:0000256" key="6">
    <source>
        <dbReference type="ARBA" id="ARBA00023136"/>
    </source>
</evidence>
<organism evidence="9 10">
    <name type="scientific">Williamsia sterculiae</name>
    <dbReference type="NCBI Taxonomy" id="1344003"/>
    <lineage>
        <taxon>Bacteria</taxon>
        <taxon>Bacillati</taxon>
        <taxon>Actinomycetota</taxon>
        <taxon>Actinomycetes</taxon>
        <taxon>Mycobacteriales</taxon>
        <taxon>Nocardiaceae</taxon>
        <taxon>Williamsia</taxon>
    </lineage>
</organism>
<evidence type="ECO:0000256" key="5">
    <source>
        <dbReference type="ARBA" id="ARBA00022989"/>
    </source>
</evidence>
<name>A0A1N7EL60_9NOCA</name>
<evidence type="ECO:0000259" key="8">
    <source>
        <dbReference type="Pfam" id="PF09335"/>
    </source>
</evidence>
<proteinExistence type="inferred from homology"/>
<dbReference type="Proteomes" id="UP000186218">
    <property type="component" value="Unassembled WGS sequence"/>
</dbReference>
<keyword evidence="4 7" id="KW-0812">Transmembrane</keyword>
<feature type="transmembrane region" description="Helical" evidence="7">
    <location>
        <begin position="12"/>
        <end position="35"/>
    </location>
</feature>